<name>N4U6U6_FUSC1</name>
<dbReference type="OrthoDB" id="4850838at2759"/>
<dbReference type="OMA" id="SIADFPQ"/>
<dbReference type="EMBL" id="KB730332">
    <property type="protein sequence ID" value="ENH67112.1"/>
    <property type="molecule type" value="Genomic_DNA"/>
</dbReference>
<dbReference type="VEuPathDB" id="FungiDB:FOC1_g10002744"/>
<reference evidence="2" key="2">
    <citation type="journal article" date="2014" name="PLoS ONE">
        <title>Genome and Transcriptome Analysis of the Fungal Pathogen Fusarium oxysporum f. sp. cubense Causing Banana Vascular Wilt Disease.</title>
        <authorList>
            <person name="Guo L."/>
            <person name="Han L."/>
            <person name="Yang L."/>
            <person name="Zeng H."/>
            <person name="Fan D."/>
            <person name="Zhu Y."/>
            <person name="Feng Y."/>
            <person name="Wang G."/>
            <person name="Peng C."/>
            <person name="Jiang X."/>
            <person name="Zhou D."/>
            <person name="Ni P."/>
            <person name="Liang C."/>
            <person name="Liu L."/>
            <person name="Wang J."/>
            <person name="Mao C."/>
            <person name="Fang X."/>
            <person name="Peng M."/>
            <person name="Huang J."/>
        </authorList>
    </citation>
    <scope>NUCLEOTIDE SEQUENCE [LARGE SCALE GENOMIC DNA]</scope>
    <source>
        <strain evidence="2">race 1</strain>
    </source>
</reference>
<protein>
    <submittedName>
        <fullName evidence="1">Uncharacterized protein</fullName>
    </submittedName>
</protein>
<organism evidence="1 2">
    <name type="scientific">Fusarium oxysporum f. sp. cubense (strain race 1)</name>
    <name type="common">Panama disease fungus</name>
    <dbReference type="NCBI Taxonomy" id="1229664"/>
    <lineage>
        <taxon>Eukaryota</taxon>
        <taxon>Fungi</taxon>
        <taxon>Dikarya</taxon>
        <taxon>Ascomycota</taxon>
        <taxon>Pezizomycotina</taxon>
        <taxon>Sordariomycetes</taxon>
        <taxon>Hypocreomycetidae</taxon>
        <taxon>Hypocreales</taxon>
        <taxon>Nectriaceae</taxon>
        <taxon>Fusarium</taxon>
        <taxon>Fusarium oxysporum species complex</taxon>
    </lineage>
</organism>
<gene>
    <name evidence="1" type="ORF">FOC1_g10002744</name>
</gene>
<dbReference type="Proteomes" id="UP000016928">
    <property type="component" value="Unassembled WGS sequence"/>
</dbReference>
<evidence type="ECO:0000313" key="1">
    <source>
        <dbReference type="EMBL" id="ENH67112.1"/>
    </source>
</evidence>
<proteinExistence type="predicted"/>
<accession>N4U6U6</accession>
<dbReference type="HOGENOM" id="CLU_100655_0_0_1"/>
<dbReference type="AlphaFoldDB" id="N4U6U6"/>
<reference evidence="2" key="1">
    <citation type="submission" date="2012-09" db="EMBL/GenBank/DDBJ databases">
        <title>Genome sequencing and comparative transcriptomics of race 1 and race 4 of banana pathogen: Fusarium oxysporum f. sp. cubense.</title>
        <authorList>
            <person name="Fang X."/>
            <person name="Huang J."/>
        </authorList>
    </citation>
    <scope>NUCLEOTIDE SEQUENCE [LARGE SCALE GENOMIC DNA]</scope>
    <source>
        <strain evidence="2">race 1</strain>
    </source>
</reference>
<evidence type="ECO:0000313" key="2">
    <source>
        <dbReference type="Proteomes" id="UP000016928"/>
    </source>
</evidence>
<sequence>MLMLPTIAPALADFVYDKDISFTPFTEPDEIPCFRCLMAIHRNARLPCVAKDSAKHICLCCQNLRKKCVSIPREILGAAQFYWNHVSRLQTLAATPESPDTRQVWRLSDDPDVALTIQTQDSTANRELLSLQLLHSAGANFSRKEMQARVAAATPLYARDDSKAVRLRKALHRLPNADKTPYGPDDGDLEDLPLELNDTLIDQMNEARDSGCTAPVCPPVFVGMVPVKRGPSQATPRKRKA</sequence>